<dbReference type="EMBL" id="CAJNOH010005897">
    <property type="protein sequence ID" value="CAF1413892.1"/>
    <property type="molecule type" value="Genomic_DNA"/>
</dbReference>
<comment type="caution">
    <text evidence="2">The sequence shown here is derived from an EMBL/GenBank/DDBJ whole genome shotgun (WGS) entry which is preliminary data.</text>
</comment>
<dbReference type="EMBL" id="CAJNOL010007436">
    <property type="protein sequence ID" value="CAF1628356.1"/>
    <property type="molecule type" value="Genomic_DNA"/>
</dbReference>
<reference evidence="2" key="1">
    <citation type="submission" date="2021-02" db="EMBL/GenBank/DDBJ databases">
        <authorList>
            <person name="Nowell W R."/>
        </authorList>
    </citation>
    <scope>NUCLEOTIDE SEQUENCE</scope>
</reference>
<gene>
    <name evidence="4" type="ORF">JXQ802_LOCUS51459</name>
    <name evidence="5" type="ORF">JXQ802_LOCUS51464</name>
    <name evidence="2" type="ORF">PYM288_LOCUS35210</name>
    <name evidence="3" type="ORF">PYM288_LOCUS35214</name>
</gene>
<name>A0A815M0J2_9BILA</name>
<evidence type="ECO:0000313" key="7">
    <source>
        <dbReference type="Proteomes" id="UP000663870"/>
    </source>
</evidence>
<accession>A0A815M0J2</accession>
<feature type="non-terminal residue" evidence="2">
    <location>
        <position position="1"/>
    </location>
</feature>
<evidence type="ECO:0000256" key="1">
    <source>
        <dbReference type="SAM" id="MobiDB-lite"/>
    </source>
</evidence>
<evidence type="ECO:0000313" key="2">
    <source>
        <dbReference type="EMBL" id="CAF1413892.1"/>
    </source>
</evidence>
<sequence length="195" mass="21420">MNSFNREKFTFIYLLIMIYNNIIVQSNVEFQNENDTNILFDIKDELILKRDMRFDGSGMTTELTPYSTESVTLVPIETSYLSSFHPSTMIESTINLSLSSISNGFSTITNIPISISSISDNLSSISQVDTSLYTFTTSFSSTESSTIAFTTETSIPTIATTAFFTIQSTTNITSTTESTTSTTAESTTSTTAEST</sequence>
<feature type="region of interest" description="Disordered" evidence="1">
    <location>
        <begin position="174"/>
        <end position="195"/>
    </location>
</feature>
<evidence type="ECO:0000313" key="5">
    <source>
        <dbReference type="EMBL" id="CAF1628356.1"/>
    </source>
</evidence>
<keyword evidence="7" id="KW-1185">Reference proteome</keyword>
<dbReference type="Proteomes" id="UP000663854">
    <property type="component" value="Unassembled WGS sequence"/>
</dbReference>
<organism evidence="2 6">
    <name type="scientific">Rotaria sordida</name>
    <dbReference type="NCBI Taxonomy" id="392033"/>
    <lineage>
        <taxon>Eukaryota</taxon>
        <taxon>Metazoa</taxon>
        <taxon>Spiralia</taxon>
        <taxon>Gnathifera</taxon>
        <taxon>Rotifera</taxon>
        <taxon>Eurotatoria</taxon>
        <taxon>Bdelloidea</taxon>
        <taxon>Philodinida</taxon>
        <taxon>Philodinidae</taxon>
        <taxon>Rotaria</taxon>
    </lineage>
</organism>
<evidence type="ECO:0000313" key="6">
    <source>
        <dbReference type="Proteomes" id="UP000663854"/>
    </source>
</evidence>
<protein>
    <submittedName>
        <fullName evidence="2">Uncharacterized protein</fullName>
    </submittedName>
</protein>
<dbReference type="AlphaFoldDB" id="A0A815M0J2"/>
<evidence type="ECO:0000313" key="4">
    <source>
        <dbReference type="EMBL" id="CAF1628319.1"/>
    </source>
</evidence>
<dbReference type="EMBL" id="CAJNOH010005900">
    <property type="protein sequence ID" value="CAF1413993.1"/>
    <property type="molecule type" value="Genomic_DNA"/>
</dbReference>
<dbReference type="Proteomes" id="UP000663870">
    <property type="component" value="Unassembled WGS sequence"/>
</dbReference>
<proteinExistence type="predicted"/>
<evidence type="ECO:0000313" key="3">
    <source>
        <dbReference type="EMBL" id="CAF1413993.1"/>
    </source>
</evidence>
<dbReference type="EMBL" id="CAJNOL010007434">
    <property type="protein sequence ID" value="CAF1628319.1"/>
    <property type="molecule type" value="Genomic_DNA"/>
</dbReference>